<name>A0ABT2PKU4_9BURK</name>
<evidence type="ECO:0000256" key="3">
    <source>
        <dbReference type="ARBA" id="ARBA00022692"/>
    </source>
</evidence>
<dbReference type="NCBIfam" id="TIGR00254">
    <property type="entry name" value="GGDEF"/>
    <property type="match status" value="1"/>
</dbReference>
<dbReference type="GO" id="GO:0052621">
    <property type="term" value="F:diguanylate cyclase activity"/>
    <property type="evidence" value="ECO:0007669"/>
    <property type="project" value="UniProtKB-EC"/>
</dbReference>
<comment type="caution">
    <text evidence="9">The sequence shown here is derived from an EMBL/GenBank/DDBJ whole genome shotgun (WGS) entry which is preliminary data.</text>
</comment>
<keyword evidence="5 6" id="KW-0472">Membrane</keyword>
<dbReference type="Proteomes" id="UP001525968">
    <property type="component" value="Unassembled WGS sequence"/>
</dbReference>
<dbReference type="InterPro" id="IPR035965">
    <property type="entry name" value="PAS-like_dom_sf"/>
</dbReference>
<dbReference type="Pfam" id="PF02743">
    <property type="entry name" value="dCache_1"/>
    <property type="match status" value="1"/>
</dbReference>
<dbReference type="InterPro" id="IPR000160">
    <property type="entry name" value="GGDEF_dom"/>
</dbReference>
<evidence type="ECO:0000256" key="6">
    <source>
        <dbReference type="SAM" id="Phobius"/>
    </source>
</evidence>
<dbReference type="InterPro" id="IPR029787">
    <property type="entry name" value="Nucleotide_cyclase"/>
</dbReference>
<dbReference type="SUPFAM" id="SSF55785">
    <property type="entry name" value="PYP-like sensor domain (PAS domain)"/>
    <property type="match status" value="1"/>
</dbReference>
<dbReference type="InterPro" id="IPR033479">
    <property type="entry name" value="dCache_1"/>
</dbReference>
<dbReference type="SMART" id="SM00267">
    <property type="entry name" value="GGDEF"/>
    <property type="match status" value="1"/>
</dbReference>
<dbReference type="Gene3D" id="3.30.70.270">
    <property type="match status" value="1"/>
</dbReference>
<dbReference type="Gene3D" id="3.30.450.20">
    <property type="entry name" value="PAS domain"/>
    <property type="match status" value="2"/>
</dbReference>
<dbReference type="EC" id="2.7.7.65" evidence="9"/>
<evidence type="ECO:0000256" key="2">
    <source>
        <dbReference type="ARBA" id="ARBA00022475"/>
    </source>
</evidence>
<protein>
    <submittedName>
        <fullName evidence="9">Diguanylate cyclase</fullName>
        <ecNumber evidence="9">2.7.7.65</ecNumber>
    </submittedName>
</protein>
<comment type="subcellular location">
    <subcellularLocation>
        <location evidence="1">Cell membrane</location>
        <topology evidence="1">Multi-pass membrane protein</topology>
    </subcellularLocation>
</comment>
<dbReference type="CDD" id="cd01949">
    <property type="entry name" value="GGDEF"/>
    <property type="match status" value="1"/>
</dbReference>
<feature type="domain" description="PAC" evidence="7">
    <location>
        <begin position="466"/>
        <end position="516"/>
    </location>
</feature>
<organism evidence="9 10">
    <name type="scientific">Acidovorax bellezanensis</name>
    <dbReference type="NCBI Taxonomy" id="2976702"/>
    <lineage>
        <taxon>Bacteria</taxon>
        <taxon>Pseudomonadati</taxon>
        <taxon>Pseudomonadota</taxon>
        <taxon>Betaproteobacteria</taxon>
        <taxon>Burkholderiales</taxon>
        <taxon>Comamonadaceae</taxon>
        <taxon>Acidovorax</taxon>
    </lineage>
</organism>
<dbReference type="InterPro" id="IPR000700">
    <property type="entry name" value="PAS-assoc_C"/>
</dbReference>
<keyword evidence="4 6" id="KW-1133">Transmembrane helix</keyword>
<dbReference type="InterPro" id="IPR052155">
    <property type="entry name" value="Biofilm_reg_signaling"/>
</dbReference>
<dbReference type="NCBIfam" id="TIGR00229">
    <property type="entry name" value="sensory_box"/>
    <property type="match status" value="1"/>
</dbReference>
<dbReference type="CDD" id="cd18773">
    <property type="entry name" value="PDC1_HK_sensor"/>
    <property type="match status" value="1"/>
</dbReference>
<feature type="domain" description="GGDEF" evidence="8">
    <location>
        <begin position="557"/>
        <end position="690"/>
    </location>
</feature>
<dbReference type="CDD" id="cd00130">
    <property type="entry name" value="PAS"/>
    <property type="match status" value="1"/>
</dbReference>
<keyword evidence="3 6" id="KW-0812">Transmembrane</keyword>
<evidence type="ECO:0000259" key="7">
    <source>
        <dbReference type="PROSITE" id="PS50113"/>
    </source>
</evidence>
<proteinExistence type="predicted"/>
<evidence type="ECO:0000313" key="10">
    <source>
        <dbReference type="Proteomes" id="UP001525968"/>
    </source>
</evidence>
<keyword evidence="9" id="KW-0548">Nucleotidyltransferase</keyword>
<dbReference type="SUPFAM" id="SSF55073">
    <property type="entry name" value="Nucleotide cyclase"/>
    <property type="match status" value="1"/>
</dbReference>
<keyword evidence="10" id="KW-1185">Reference proteome</keyword>
<reference evidence="9 10" key="1">
    <citation type="submission" date="2022-09" db="EMBL/GenBank/DDBJ databases">
        <title>Draft genome of isolate Be4.</title>
        <authorList>
            <person name="Sanchez-Castro I."/>
            <person name="Martinez-Rodriguez P."/>
            <person name="Descostes M."/>
            <person name="Merroun M."/>
        </authorList>
    </citation>
    <scope>NUCLEOTIDE SEQUENCE [LARGE SCALE GENOMIC DNA]</scope>
    <source>
        <strain evidence="9 10">Be4</strain>
    </source>
</reference>
<evidence type="ECO:0000256" key="4">
    <source>
        <dbReference type="ARBA" id="ARBA00022989"/>
    </source>
</evidence>
<evidence type="ECO:0000256" key="1">
    <source>
        <dbReference type="ARBA" id="ARBA00004651"/>
    </source>
</evidence>
<dbReference type="PANTHER" id="PTHR44757:SF2">
    <property type="entry name" value="BIOFILM ARCHITECTURE MAINTENANCE PROTEIN MBAA"/>
    <property type="match status" value="1"/>
</dbReference>
<evidence type="ECO:0000313" key="9">
    <source>
        <dbReference type="EMBL" id="MCT9809857.1"/>
    </source>
</evidence>
<sequence length="698" mass="76283">MAFDADLARAAGLSDEGRLPEPRARAGPMLRSLLLIMVLAVLLAGAGSAWYVHGGVTEALQTRAAEQQTEEVEMVARLLASRVELQQKVLLTLADSIPMERLRDSASLGQALRDEIPLAEWFDSLSVALVDGNLVAYVRGGKDRPLESLDVNERDLLRRTLSGGKPMVGTLVQPGSDDLRMLYTAPLRSSAGEVVGVMAGGLTLSSQSLLPPAASDNWSASRLMLVATDGRIVAHSNPARWLGHVRDETGLGTPFIKTLLQQLPVQIRSASETHGDYVYTLAGMPLPQWFLVRVTRLSSPPLWGLSGWGSLALLGAAVLALLAAMAMVTAAYPWMELSGRAVQMLQRPVPGRAQRIARLPPMPNAWGEVAVLWRVLHALSRQRDVQARRAAHYQAQTATILEQAPAAIVVTRHGRLELLGAQAARMVGYLPQELQGYPMRQLCASDADYRRVVERIRWEMRAYGQFDDEVCLMHKNGSPVWLRMQGRRIEGDAGVAMVWMVDDVTDQRQARAHPEWLATHDALTQLPNREALTQRLQQWLEGRSKAAAEAMAMAPGDGGVLLFLDLDHFASVNAMAGHDAGDAVLRHFARLLETLVRQPGWVARLGGDEFAVLLPEATQRQGRTLADQLCEAISAWEASYQGQRFWLGVSIGMVVLNARQPSVAAVLHAADMACYDAKRQGRGRVQEHSAALVEAENP</sequence>
<gene>
    <name evidence="9" type="ORF">N0K08_04375</name>
</gene>
<dbReference type="InterPro" id="IPR000014">
    <property type="entry name" value="PAS"/>
</dbReference>
<dbReference type="PROSITE" id="PS50887">
    <property type="entry name" value="GGDEF"/>
    <property type="match status" value="1"/>
</dbReference>
<dbReference type="SMART" id="SM00091">
    <property type="entry name" value="PAS"/>
    <property type="match status" value="1"/>
</dbReference>
<dbReference type="RefSeq" id="WP_261498826.1">
    <property type="nucleotide sequence ID" value="NZ_JAODYH010000003.1"/>
</dbReference>
<dbReference type="PROSITE" id="PS50113">
    <property type="entry name" value="PAC"/>
    <property type="match status" value="1"/>
</dbReference>
<accession>A0ABT2PKU4</accession>
<dbReference type="InterPro" id="IPR043128">
    <property type="entry name" value="Rev_trsase/Diguanyl_cyclase"/>
</dbReference>
<evidence type="ECO:0000259" key="8">
    <source>
        <dbReference type="PROSITE" id="PS50887"/>
    </source>
</evidence>
<keyword evidence="9" id="KW-0808">Transferase</keyword>
<dbReference type="EMBL" id="JAODYH010000003">
    <property type="protein sequence ID" value="MCT9809857.1"/>
    <property type="molecule type" value="Genomic_DNA"/>
</dbReference>
<keyword evidence="2" id="KW-1003">Cell membrane</keyword>
<dbReference type="PANTHER" id="PTHR44757">
    <property type="entry name" value="DIGUANYLATE CYCLASE DGCP"/>
    <property type="match status" value="1"/>
</dbReference>
<feature type="transmembrane region" description="Helical" evidence="6">
    <location>
        <begin position="33"/>
        <end position="52"/>
    </location>
</feature>
<dbReference type="Pfam" id="PF00990">
    <property type="entry name" value="GGDEF"/>
    <property type="match status" value="1"/>
</dbReference>
<evidence type="ECO:0000256" key="5">
    <source>
        <dbReference type="ARBA" id="ARBA00023136"/>
    </source>
</evidence>
<dbReference type="Pfam" id="PF13426">
    <property type="entry name" value="PAS_9"/>
    <property type="match status" value="1"/>
</dbReference>